<dbReference type="InterPro" id="IPR043917">
    <property type="entry name" value="DUF5753"/>
</dbReference>
<evidence type="ECO:0000313" key="3">
    <source>
        <dbReference type="Proteomes" id="UP000509345"/>
    </source>
</evidence>
<dbReference type="EMBL" id="CP054926">
    <property type="protein sequence ID" value="QKW41735.1"/>
    <property type="molecule type" value="Genomic_DNA"/>
</dbReference>
<proteinExistence type="predicted"/>
<dbReference type="GeneID" id="87630302"/>
<reference evidence="2 3" key="1">
    <citation type="submission" date="2020-06" db="EMBL/GenBank/DDBJ databases">
        <title>Genome mining for natural products.</title>
        <authorList>
            <person name="Zhang B."/>
            <person name="Shi J."/>
            <person name="Ge H."/>
        </authorList>
    </citation>
    <scope>NUCLEOTIDE SEQUENCE [LARGE SCALE GENOMIC DNA]</scope>
    <source>
        <strain evidence="2 3">NA06532</strain>
    </source>
</reference>
<accession>A0A7H8MJJ3</accession>
<name>A0A7H8MJJ3_STRMI</name>
<evidence type="ECO:0000259" key="1">
    <source>
        <dbReference type="Pfam" id="PF19054"/>
    </source>
</evidence>
<feature type="domain" description="DUF5753" evidence="1">
    <location>
        <begin position="15"/>
        <end position="191"/>
    </location>
</feature>
<protein>
    <recommendedName>
        <fullName evidence="1">DUF5753 domain-containing protein</fullName>
    </recommendedName>
</protein>
<sequence>MNTATEPTTLDEHLDRLLALETAADHIHGWHPTLMPGMLQTADYARAAIRASAPALPPHDVEATATARLTRIDTLGQGAGRRARFVIAEDVLTKAVGGPVVHAAQLGHLLTLVALRPSLEVRVLPASTDAHAGLAGEFTMYSAGGRRSVFVETLMGGTIIDRVERALLYAHAWDDLQGRAASPAASLEMIEAARSALVQA</sequence>
<evidence type="ECO:0000313" key="2">
    <source>
        <dbReference type="EMBL" id="QKW41735.1"/>
    </source>
</evidence>
<organism evidence="2 3">
    <name type="scientific">Streptomyces microflavus</name>
    <name type="common">Streptomyces lipmanii</name>
    <dbReference type="NCBI Taxonomy" id="1919"/>
    <lineage>
        <taxon>Bacteria</taxon>
        <taxon>Bacillati</taxon>
        <taxon>Actinomycetota</taxon>
        <taxon>Actinomycetes</taxon>
        <taxon>Kitasatosporales</taxon>
        <taxon>Streptomycetaceae</taxon>
        <taxon>Streptomyces</taxon>
    </lineage>
</organism>
<gene>
    <name evidence="2" type="ORF">HUT09_03730</name>
</gene>
<dbReference type="RefSeq" id="WP_176143205.1">
    <property type="nucleotide sequence ID" value="NZ_CP054926.1"/>
</dbReference>
<dbReference type="Proteomes" id="UP000509345">
    <property type="component" value="Chromosome"/>
</dbReference>
<dbReference type="AlphaFoldDB" id="A0A7H8MJJ3"/>
<dbReference type="Pfam" id="PF19054">
    <property type="entry name" value="DUF5753"/>
    <property type="match status" value="1"/>
</dbReference>